<name>A0A3B6EJ67_WHEAT</name>
<dbReference type="PANTHER" id="PTHR47926">
    <property type="entry name" value="PENTATRICOPEPTIDE REPEAT-CONTAINING PROTEIN"/>
    <property type="match status" value="1"/>
</dbReference>
<dbReference type="FunFam" id="1.25.40.10:FF:001017">
    <property type="entry name" value="Os12g0181900 protein"/>
    <property type="match status" value="1"/>
</dbReference>
<dbReference type="Gramene" id="TraesCS3A03G0738700.1">
    <property type="protein sequence ID" value="TraesCS3A03G0738700.1.CDS"/>
    <property type="gene ID" value="TraesCS3A03G0738700"/>
</dbReference>
<dbReference type="NCBIfam" id="TIGR00756">
    <property type="entry name" value="PPR"/>
    <property type="match status" value="2"/>
</dbReference>
<dbReference type="GO" id="GO:0008270">
    <property type="term" value="F:zinc ion binding"/>
    <property type="evidence" value="ECO:0007669"/>
    <property type="project" value="InterPro"/>
</dbReference>
<evidence type="ECO:0000256" key="3">
    <source>
        <dbReference type="PROSITE-ProRule" id="PRU00708"/>
    </source>
</evidence>
<dbReference type="InterPro" id="IPR002885">
    <property type="entry name" value="PPR_rpt"/>
</dbReference>
<reference evidence="5" key="1">
    <citation type="submission" date="2018-08" db="EMBL/GenBank/DDBJ databases">
        <authorList>
            <person name="Rossello M."/>
        </authorList>
    </citation>
    <scope>NUCLEOTIDE SEQUENCE [LARGE SCALE GENOMIC DNA]</scope>
    <source>
        <strain evidence="5">cv. Chinese Spring</strain>
    </source>
</reference>
<evidence type="ECO:0000256" key="1">
    <source>
        <dbReference type="ARBA" id="ARBA00022737"/>
    </source>
</evidence>
<evidence type="ECO:0000259" key="4">
    <source>
        <dbReference type="Pfam" id="PF14432"/>
    </source>
</evidence>
<reference evidence="5" key="2">
    <citation type="submission" date="2018-10" db="UniProtKB">
        <authorList>
            <consortium name="EnsemblPlants"/>
        </authorList>
    </citation>
    <scope>IDENTIFICATION</scope>
</reference>
<proteinExistence type="predicted"/>
<dbReference type="Gene3D" id="1.25.40.10">
    <property type="entry name" value="Tetratricopeptide repeat domain"/>
    <property type="match status" value="2"/>
</dbReference>
<dbReference type="Pfam" id="PF13041">
    <property type="entry name" value="PPR_2"/>
    <property type="match status" value="2"/>
</dbReference>
<keyword evidence="2" id="KW-0809">Transit peptide</keyword>
<keyword evidence="6" id="KW-1185">Reference proteome</keyword>
<accession>A0A3B6EJ67</accession>
<evidence type="ECO:0000256" key="2">
    <source>
        <dbReference type="ARBA" id="ARBA00022946"/>
    </source>
</evidence>
<protein>
    <recommendedName>
        <fullName evidence="4">DYW domain-containing protein</fullName>
    </recommendedName>
</protein>
<evidence type="ECO:0000313" key="5">
    <source>
        <dbReference type="EnsemblPlants" id="TraesCS3A02G304700.1"/>
    </source>
</evidence>
<dbReference type="InterPro" id="IPR032867">
    <property type="entry name" value="DYW_dom"/>
</dbReference>
<dbReference type="InterPro" id="IPR046848">
    <property type="entry name" value="E_motif"/>
</dbReference>
<dbReference type="OrthoDB" id="185373at2759"/>
<dbReference type="Pfam" id="PF20431">
    <property type="entry name" value="E_motif"/>
    <property type="match status" value="1"/>
</dbReference>
<keyword evidence="1" id="KW-0677">Repeat</keyword>
<dbReference type="PROSITE" id="PS51375">
    <property type="entry name" value="PPR"/>
    <property type="match status" value="2"/>
</dbReference>
<dbReference type="Proteomes" id="UP000019116">
    <property type="component" value="Chromosome 3A"/>
</dbReference>
<dbReference type="SMR" id="A0A3B6EJ67"/>
<evidence type="ECO:0000313" key="6">
    <source>
        <dbReference type="Proteomes" id="UP000019116"/>
    </source>
</evidence>
<dbReference type="Pfam" id="PF14432">
    <property type="entry name" value="DYW_deaminase"/>
    <property type="match status" value="1"/>
</dbReference>
<dbReference type="GO" id="GO:0009451">
    <property type="term" value="P:RNA modification"/>
    <property type="evidence" value="ECO:0007669"/>
    <property type="project" value="InterPro"/>
</dbReference>
<feature type="domain" description="DYW" evidence="4">
    <location>
        <begin position="606"/>
        <end position="699"/>
    </location>
</feature>
<organism evidence="5">
    <name type="scientific">Triticum aestivum</name>
    <name type="common">Wheat</name>
    <dbReference type="NCBI Taxonomy" id="4565"/>
    <lineage>
        <taxon>Eukaryota</taxon>
        <taxon>Viridiplantae</taxon>
        <taxon>Streptophyta</taxon>
        <taxon>Embryophyta</taxon>
        <taxon>Tracheophyta</taxon>
        <taxon>Spermatophyta</taxon>
        <taxon>Magnoliopsida</taxon>
        <taxon>Liliopsida</taxon>
        <taxon>Poales</taxon>
        <taxon>Poaceae</taxon>
        <taxon>BOP clade</taxon>
        <taxon>Pooideae</taxon>
        <taxon>Triticodae</taxon>
        <taxon>Triticeae</taxon>
        <taxon>Triticinae</taxon>
        <taxon>Triticum</taxon>
    </lineage>
</organism>
<dbReference type="STRING" id="4565.A0A3B6EJ67"/>
<dbReference type="PANTHER" id="PTHR47926:SF355">
    <property type="entry name" value="DYW DOMAIN-CONTAINING PROTEIN"/>
    <property type="match status" value="1"/>
</dbReference>
<dbReference type="Gramene" id="TraesCS3A02G304700.1">
    <property type="protein sequence ID" value="TraesCS3A02G304700.1"/>
    <property type="gene ID" value="TraesCS3A02G304700"/>
</dbReference>
<dbReference type="PaxDb" id="4565-Traes_3B_C0B8C503C.1"/>
<dbReference type="AlphaFoldDB" id="A0A3B6EJ67"/>
<dbReference type="Pfam" id="PF01535">
    <property type="entry name" value="PPR"/>
    <property type="match status" value="1"/>
</dbReference>
<sequence length="699" mass="76622">MAFDPTPAERGVCHGGRLKGAECTWDAKGSRVDNVAVLASRGVGASCRCPTMPLCRPETCNSGNGGESTFLNLLFIKGGRETMFIKSVSVSMSNEGTTYSRPKGNIQFLNSVPSFQPSGMDSHHPSPEYSSLLLAGPRAGALKQAHARIIVTGHSRSLPFITKLATLAVAAGAAPYAHLLATSHPAPDSFLFSSLTRAAAHHGLPVAAIAFYRSLLSAALPFSSFTFTAVAKACADLSAIRTGTAIHAHSIVLGFGSDRFVLTSLLVLYSKCGQLGVARKLFDAIRDRGVVAWNAMISGYEQNGLAERGIEVYREMQAAKAVPDSMTFVATLSACAQAGALDLGREVEKRIVSERMDISVFLGSALVNMYARCGVVDKARRWFDALQERNVVTWTSMIAGYGMHGHGHEAIKLFHLMRREGPPPNHVTFVAVLSACAHAGLVMEGRDAFDCMKRIYGLVPRVEHYCSMVDMFGRAGLLDEAMQFISDYMPGEPGPEVWTAVLGACKMHKNFILGVEVAERLIALEPENPSYHVLLSNIYALSGKMHHVEKVRNTMIKRRLKKQIGFSLIELGGTSHLFRMGEKSHPQTTEIYQYLEELIHRISAAGYMPETESVLHELEEEEREGALRYHSEKLAVAYGLMMSVGSTTPIRVIKNLRICGDCHLAIKFMSAVENREIVVRDKHRFHHFKDGKCSCLEYW</sequence>
<dbReference type="InterPro" id="IPR011990">
    <property type="entry name" value="TPR-like_helical_dom_sf"/>
</dbReference>
<feature type="repeat" description="PPR" evidence="3">
    <location>
        <begin position="390"/>
        <end position="424"/>
    </location>
</feature>
<feature type="repeat" description="PPR" evidence="3">
    <location>
        <begin position="289"/>
        <end position="323"/>
    </location>
</feature>
<dbReference type="GO" id="GO:0003723">
    <property type="term" value="F:RNA binding"/>
    <property type="evidence" value="ECO:0007669"/>
    <property type="project" value="InterPro"/>
</dbReference>
<dbReference type="OMA" id="FYQMRES"/>
<dbReference type="InterPro" id="IPR046960">
    <property type="entry name" value="PPR_At4g14850-like_plant"/>
</dbReference>
<dbReference type="FunFam" id="1.25.40.10:FF:001398">
    <property type="entry name" value="Pentatricopeptide repeat-containing protein"/>
    <property type="match status" value="1"/>
</dbReference>
<dbReference type="EnsemblPlants" id="TraesCS3A02G304700.1">
    <property type="protein sequence ID" value="TraesCS3A02G304700.1"/>
    <property type="gene ID" value="TraesCS3A02G304700"/>
</dbReference>